<protein>
    <recommendedName>
        <fullName evidence="10">RING-type domain-containing protein</fullName>
    </recommendedName>
</protein>
<comment type="caution">
    <text evidence="11">The sequence shown here is derived from an EMBL/GenBank/DDBJ whole genome shotgun (WGS) entry which is preliminary data.</text>
</comment>
<evidence type="ECO:0000256" key="1">
    <source>
        <dbReference type="ARBA" id="ARBA00004167"/>
    </source>
</evidence>
<keyword evidence="5" id="KW-0862">Zinc</keyword>
<dbReference type="Gene3D" id="3.30.40.10">
    <property type="entry name" value="Zinc/RING finger domain, C3HC4 (zinc finger)"/>
    <property type="match status" value="1"/>
</dbReference>
<evidence type="ECO:0000256" key="7">
    <source>
        <dbReference type="ARBA" id="ARBA00023136"/>
    </source>
</evidence>
<evidence type="ECO:0000256" key="3">
    <source>
        <dbReference type="ARBA" id="ARBA00022723"/>
    </source>
</evidence>
<keyword evidence="6" id="KW-1133">Transmembrane helix</keyword>
<keyword evidence="2" id="KW-0812">Transmembrane</keyword>
<evidence type="ECO:0000313" key="11">
    <source>
        <dbReference type="EMBL" id="KAJ9688844.1"/>
    </source>
</evidence>
<feature type="domain" description="RING-type" evidence="10">
    <location>
        <begin position="480"/>
        <end position="522"/>
    </location>
</feature>
<evidence type="ECO:0000256" key="8">
    <source>
        <dbReference type="PROSITE-ProRule" id="PRU00175"/>
    </source>
</evidence>
<dbReference type="SUPFAM" id="SSF57850">
    <property type="entry name" value="RING/U-box"/>
    <property type="match status" value="1"/>
</dbReference>
<keyword evidence="12" id="KW-1185">Reference proteome</keyword>
<evidence type="ECO:0000259" key="10">
    <source>
        <dbReference type="PROSITE" id="PS50089"/>
    </source>
</evidence>
<feature type="compositionally biased region" description="Low complexity" evidence="9">
    <location>
        <begin position="71"/>
        <end position="91"/>
    </location>
</feature>
<evidence type="ECO:0000256" key="2">
    <source>
        <dbReference type="ARBA" id="ARBA00022692"/>
    </source>
</evidence>
<dbReference type="Proteomes" id="UP001168098">
    <property type="component" value="Unassembled WGS sequence"/>
</dbReference>
<dbReference type="FunFam" id="3.30.40.10:FF:000388">
    <property type="entry name" value="Putative RING zinc finger domain superfamily protein"/>
    <property type="match status" value="1"/>
</dbReference>
<dbReference type="InterPro" id="IPR013083">
    <property type="entry name" value="Znf_RING/FYVE/PHD"/>
</dbReference>
<name>A0AA38ZIF2_VITRO</name>
<evidence type="ECO:0000256" key="4">
    <source>
        <dbReference type="ARBA" id="ARBA00022771"/>
    </source>
</evidence>
<dbReference type="InterPro" id="IPR001841">
    <property type="entry name" value="Znf_RING"/>
</dbReference>
<feature type="region of interest" description="Disordered" evidence="9">
    <location>
        <begin position="1"/>
        <end position="36"/>
    </location>
</feature>
<dbReference type="PANTHER" id="PTHR47168:SF1">
    <property type="entry name" value="OS02G0798600 PROTEIN"/>
    <property type="match status" value="1"/>
</dbReference>
<feature type="region of interest" description="Disordered" evidence="9">
    <location>
        <begin position="175"/>
        <end position="206"/>
    </location>
</feature>
<keyword evidence="7" id="KW-0472">Membrane</keyword>
<feature type="compositionally biased region" description="Low complexity" evidence="9">
    <location>
        <begin position="1"/>
        <end position="12"/>
    </location>
</feature>
<organism evidence="11 12">
    <name type="scientific">Vitis rotundifolia</name>
    <name type="common">Muscadine grape</name>
    <dbReference type="NCBI Taxonomy" id="103349"/>
    <lineage>
        <taxon>Eukaryota</taxon>
        <taxon>Viridiplantae</taxon>
        <taxon>Streptophyta</taxon>
        <taxon>Embryophyta</taxon>
        <taxon>Tracheophyta</taxon>
        <taxon>Spermatophyta</taxon>
        <taxon>Magnoliopsida</taxon>
        <taxon>eudicotyledons</taxon>
        <taxon>Gunneridae</taxon>
        <taxon>Pentapetalae</taxon>
        <taxon>rosids</taxon>
        <taxon>Vitales</taxon>
        <taxon>Vitaceae</taxon>
        <taxon>Viteae</taxon>
        <taxon>Vitis</taxon>
    </lineage>
</organism>
<evidence type="ECO:0000256" key="9">
    <source>
        <dbReference type="SAM" id="MobiDB-lite"/>
    </source>
</evidence>
<evidence type="ECO:0000256" key="5">
    <source>
        <dbReference type="ARBA" id="ARBA00022833"/>
    </source>
</evidence>
<accession>A0AA38ZIF2</accession>
<sequence length="542" mass="58852">MGSSSSRLGSRSSRPRLNRRLSSLICGGSTSRAQPEIEDCPAELLVNAIEHNDPVTVEQSSTKESHLTSSAGTAFTSTRTETGTSSESSSAAREDTSFINDLSNIETSNRGKCLSESKELIPPHLVSDEPSQVDPYWERSGNIASASFKDLHPLDPVSANARANMGAVNVHNSMDKDRSHSGAGVIHSSSSHAPEHRASYSDGASAENHVSGVSAIDNSSSVSVPAVTDSPVTLHSQGDESIQEVIPSGLGIVVSDRAERERGRRDGSVLHVDVVSISSNILSSTTAEVSNREARRNSRRLFWDAFSRRSSRRHSDSPTIVFSTDDTDDLGSHDRWLLDFSGDFFEDGVGGDSGYLGSRIHSMNERRWHSRSEIWERLRGGLDESSRRTTTCPTGLHPDGMCSCDSFLMAEESSTRASISRIVMLAEALFEVLDEIHRQPVSLALSMVSLPAPESVVDSFPLKNHKKADTAQSGEDVAQCYICLAEYEEGDKIRVLPCHHEYHMSCVDKWLKEIHGVCPLCRGDVREGLTGGSVSNVETPSL</sequence>
<dbReference type="AlphaFoldDB" id="A0AA38ZIF2"/>
<evidence type="ECO:0000256" key="6">
    <source>
        <dbReference type="ARBA" id="ARBA00022989"/>
    </source>
</evidence>
<evidence type="ECO:0000313" key="12">
    <source>
        <dbReference type="Proteomes" id="UP001168098"/>
    </source>
</evidence>
<feature type="region of interest" description="Disordered" evidence="9">
    <location>
        <begin position="55"/>
        <end position="103"/>
    </location>
</feature>
<reference evidence="11 12" key="1">
    <citation type="journal article" date="2023" name="BMC Biotechnol.">
        <title>Vitis rotundifolia cv Carlos genome sequencing.</title>
        <authorList>
            <person name="Huff M."/>
            <person name="Hulse-Kemp A."/>
            <person name="Scheffler B."/>
            <person name="Youngblood R."/>
            <person name="Simpson S."/>
            <person name="Babiker E."/>
            <person name="Staton M."/>
        </authorList>
    </citation>
    <scope>NUCLEOTIDE SEQUENCE [LARGE SCALE GENOMIC DNA]</scope>
    <source>
        <tissue evidence="11">Leaf</tissue>
    </source>
</reference>
<keyword evidence="4 8" id="KW-0863">Zinc-finger</keyword>
<keyword evidence="3" id="KW-0479">Metal-binding</keyword>
<dbReference type="PROSITE" id="PS50089">
    <property type="entry name" value="ZF_RING_2"/>
    <property type="match status" value="1"/>
</dbReference>
<comment type="subcellular location">
    <subcellularLocation>
        <location evidence="1">Membrane</location>
        <topology evidence="1">Single-pass membrane protein</topology>
    </subcellularLocation>
</comment>
<dbReference type="PANTHER" id="PTHR47168">
    <property type="entry name" value="RING ZINC FINGER DOMAIN SUPERFAMILY PROTEIN-RELATED"/>
    <property type="match status" value="1"/>
</dbReference>
<dbReference type="SMART" id="SM00184">
    <property type="entry name" value="RING"/>
    <property type="match status" value="1"/>
</dbReference>
<dbReference type="GO" id="GO:0016020">
    <property type="term" value="C:membrane"/>
    <property type="evidence" value="ECO:0007669"/>
    <property type="project" value="UniProtKB-SubCell"/>
</dbReference>
<dbReference type="GO" id="GO:0008270">
    <property type="term" value="F:zinc ion binding"/>
    <property type="evidence" value="ECO:0007669"/>
    <property type="project" value="UniProtKB-KW"/>
</dbReference>
<proteinExistence type="predicted"/>
<dbReference type="Pfam" id="PF13639">
    <property type="entry name" value="zf-RING_2"/>
    <property type="match status" value="1"/>
</dbReference>
<gene>
    <name evidence="11" type="ORF">PVL29_014478</name>
</gene>
<dbReference type="EMBL" id="JARBHA010000011">
    <property type="protein sequence ID" value="KAJ9688844.1"/>
    <property type="molecule type" value="Genomic_DNA"/>
</dbReference>
<dbReference type="InterPro" id="IPR051653">
    <property type="entry name" value="E3_ligase_sorting_rcpt"/>
</dbReference>